<dbReference type="InterPro" id="IPR036388">
    <property type="entry name" value="WH-like_DNA-bd_sf"/>
</dbReference>
<dbReference type="SMART" id="SM00448">
    <property type="entry name" value="REC"/>
    <property type="match status" value="1"/>
</dbReference>
<dbReference type="EMBL" id="HBKQ01028254">
    <property type="protein sequence ID" value="CAE2246711.1"/>
    <property type="molecule type" value="Transcribed_RNA"/>
</dbReference>
<dbReference type="InterPro" id="IPR039420">
    <property type="entry name" value="WalR-like"/>
</dbReference>
<keyword evidence="3" id="KW-0805">Transcription regulation</keyword>
<dbReference type="Pfam" id="PF00072">
    <property type="entry name" value="Response_reg"/>
    <property type="match status" value="1"/>
</dbReference>
<keyword evidence="2" id="KW-0902">Two-component regulatory system</keyword>
<name>A0A7S4J145_9STRA</name>
<dbReference type="GO" id="GO:0000976">
    <property type="term" value="F:transcription cis-regulatory region binding"/>
    <property type="evidence" value="ECO:0007669"/>
    <property type="project" value="TreeGrafter"/>
</dbReference>
<feature type="chain" id="PRO_5031413861" description="Transcriptional regulator ycf27" evidence="7">
    <location>
        <begin position="29"/>
        <end position="320"/>
    </location>
</feature>
<evidence type="ECO:0000256" key="2">
    <source>
        <dbReference type="ARBA" id="ARBA00023012"/>
    </source>
</evidence>
<dbReference type="SUPFAM" id="SSF46894">
    <property type="entry name" value="C-terminal effector domain of the bipartite response regulators"/>
    <property type="match status" value="1"/>
</dbReference>
<evidence type="ECO:0000256" key="1">
    <source>
        <dbReference type="ARBA" id="ARBA00022553"/>
    </source>
</evidence>
<evidence type="ECO:0000256" key="3">
    <source>
        <dbReference type="ARBA" id="ARBA00023015"/>
    </source>
</evidence>
<keyword evidence="1 6" id="KW-0597">Phosphoprotein</keyword>
<dbReference type="CDD" id="cd06170">
    <property type="entry name" value="LuxR_C_like"/>
    <property type="match status" value="1"/>
</dbReference>
<dbReference type="GO" id="GO:0000156">
    <property type="term" value="F:phosphorelay response regulator activity"/>
    <property type="evidence" value="ECO:0007669"/>
    <property type="project" value="TreeGrafter"/>
</dbReference>
<feature type="signal peptide" evidence="7">
    <location>
        <begin position="1"/>
        <end position="28"/>
    </location>
</feature>
<dbReference type="GO" id="GO:0032993">
    <property type="term" value="C:protein-DNA complex"/>
    <property type="evidence" value="ECO:0007669"/>
    <property type="project" value="TreeGrafter"/>
</dbReference>
<feature type="modified residue" description="4-aspartylphosphate" evidence="6">
    <location>
        <position position="146"/>
    </location>
</feature>
<organism evidence="10">
    <name type="scientific">Odontella aurita</name>
    <dbReference type="NCBI Taxonomy" id="265563"/>
    <lineage>
        <taxon>Eukaryota</taxon>
        <taxon>Sar</taxon>
        <taxon>Stramenopiles</taxon>
        <taxon>Ochrophyta</taxon>
        <taxon>Bacillariophyta</taxon>
        <taxon>Mediophyceae</taxon>
        <taxon>Biddulphiophycidae</taxon>
        <taxon>Eupodiscales</taxon>
        <taxon>Odontellaceae</taxon>
        <taxon>Odontella</taxon>
    </lineage>
</organism>
<evidence type="ECO:0000259" key="8">
    <source>
        <dbReference type="PROSITE" id="PS50043"/>
    </source>
</evidence>
<dbReference type="AlphaFoldDB" id="A0A7S4J145"/>
<dbReference type="Pfam" id="PF00196">
    <property type="entry name" value="GerE"/>
    <property type="match status" value="1"/>
</dbReference>
<dbReference type="InterPro" id="IPR001789">
    <property type="entry name" value="Sig_transdc_resp-reg_receiver"/>
</dbReference>
<evidence type="ECO:0000256" key="7">
    <source>
        <dbReference type="SAM" id="SignalP"/>
    </source>
</evidence>
<evidence type="ECO:0008006" key="11">
    <source>
        <dbReference type="Google" id="ProtNLM"/>
    </source>
</evidence>
<accession>A0A7S4J145</accession>
<dbReference type="SMART" id="SM00421">
    <property type="entry name" value="HTH_LUXR"/>
    <property type="match status" value="1"/>
</dbReference>
<keyword evidence="7" id="KW-0732">Signal</keyword>
<evidence type="ECO:0000256" key="6">
    <source>
        <dbReference type="PROSITE-ProRule" id="PRU00169"/>
    </source>
</evidence>
<feature type="domain" description="HTH luxR-type" evidence="8">
    <location>
        <begin position="248"/>
        <end position="313"/>
    </location>
</feature>
<evidence type="ECO:0000313" key="10">
    <source>
        <dbReference type="EMBL" id="CAE2246711.1"/>
    </source>
</evidence>
<evidence type="ECO:0000256" key="5">
    <source>
        <dbReference type="ARBA" id="ARBA00023163"/>
    </source>
</evidence>
<gene>
    <name evidence="10" type="ORF">OAUR00152_LOCUS19145</name>
</gene>
<dbReference type="SUPFAM" id="SSF52172">
    <property type="entry name" value="CheY-like"/>
    <property type="match status" value="1"/>
</dbReference>
<evidence type="ECO:0000256" key="4">
    <source>
        <dbReference type="ARBA" id="ARBA00023125"/>
    </source>
</evidence>
<dbReference type="GO" id="GO:0006355">
    <property type="term" value="P:regulation of DNA-templated transcription"/>
    <property type="evidence" value="ECO:0007669"/>
    <property type="project" value="InterPro"/>
</dbReference>
<dbReference type="InterPro" id="IPR011006">
    <property type="entry name" value="CheY-like_superfamily"/>
</dbReference>
<evidence type="ECO:0000259" key="9">
    <source>
        <dbReference type="PROSITE" id="PS50110"/>
    </source>
</evidence>
<dbReference type="Gene3D" id="1.10.10.10">
    <property type="entry name" value="Winged helix-like DNA-binding domain superfamily/Winged helix DNA-binding domain"/>
    <property type="match status" value="1"/>
</dbReference>
<sequence length="320" mass="35145">MTQGTAFLTRVAMRWAIIVAAIATCCKAAFVSTSSCVNCEVTHRSSCRQNGHGVLTPPISPRRAKSEKSKSVEEYKIPNKSFLERAKRWVVLVDDEESIRLAVGDYLFDEGYQVTACADADALLEVCSTSKSDGELPAVPDVIVSDIRMPGKDGLELLGLLRADERLSRVPVILLTAKSLTEDRVEGYKAGADAYLCKPFDPEELLAIIDNAIRRRGQMTGSKGKLVDLKADMSNIKAILRKNGQKVVRATGVSLTPAELEVLELLCKGYSNGEIASERGVNVLGVNRMIQSLYLKTQTRTRTELVRWAIKTGHVSARRF</sequence>
<dbReference type="PROSITE" id="PS50110">
    <property type="entry name" value="RESPONSE_REGULATORY"/>
    <property type="match status" value="1"/>
</dbReference>
<dbReference type="InterPro" id="IPR016032">
    <property type="entry name" value="Sig_transdc_resp-reg_C-effctor"/>
</dbReference>
<dbReference type="PROSITE" id="PS50043">
    <property type="entry name" value="HTH_LUXR_2"/>
    <property type="match status" value="1"/>
</dbReference>
<proteinExistence type="predicted"/>
<feature type="domain" description="Response regulatory" evidence="9">
    <location>
        <begin position="89"/>
        <end position="213"/>
    </location>
</feature>
<dbReference type="GO" id="GO:0005829">
    <property type="term" value="C:cytosol"/>
    <property type="evidence" value="ECO:0007669"/>
    <property type="project" value="TreeGrafter"/>
</dbReference>
<reference evidence="10" key="1">
    <citation type="submission" date="2021-01" db="EMBL/GenBank/DDBJ databases">
        <authorList>
            <person name="Corre E."/>
            <person name="Pelletier E."/>
            <person name="Niang G."/>
            <person name="Scheremetjew M."/>
            <person name="Finn R."/>
            <person name="Kale V."/>
            <person name="Holt S."/>
            <person name="Cochrane G."/>
            <person name="Meng A."/>
            <person name="Brown T."/>
            <person name="Cohen L."/>
        </authorList>
    </citation>
    <scope>NUCLEOTIDE SEQUENCE</scope>
    <source>
        <strain evidence="10">Isolate 1302-5</strain>
    </source>
</reference>
<dbReference type="PANTHER" id="PTHR48111">
    <property type="entry name" value="REGULATOR OF RPOS"/>
    <property type="match status" value="1"/>
</dbReference>
<keyword evidence="4" id="KW-0238">DNA-binding</keyword>
<dbReference type="InterPro" id="IPR000792">
    <property type="entry name" value="Tscrpt_reg_LuxR_C"/>
</dbReference>
<dbReference type="Gene3D" id="3.40.50.2300">
    <property type="match status" value="1"/>
</dbReference>
<dbReference type="PANTHER" id="PTHR48111:SF1">
    <property type="entry name" value="TWO-COMPONENT RESPONSE REGULATOR ORR33"/>
    <property type="match status" value="1"/>
</dbReference>
<protein>
    <recommendedName>
        <fullName evidence="11">Transcriptional regulator ycf27</fullName>
    </recommendedName>
</protein>
<keyword evidence="5" id="KW-0804">Transcription</keyword>